<dbReference type="PANTHER" id="PTHR45915:SF2">
    <property type="entry name" value="TOUTATIS, ISOFORM E"/>
    <property type="match status" value="1"/>
</dbReference>
<feature type="non-terminal residue" evidence="8">
    <location>
        <position position="1"/>
    </location>
</feature>
<feature type="domain" description="PHD-type" evidence="7">
    <location>
        <begin position="74"/>
        <end position="129"/>
    </location>
</feature>
<comment type="caution">
    <text evidence="8">The sequence shown here is derived from an EMBL/GenBank/DDBJ whole genome shotgun (WGS) entry which is preliminary data.</text>
</comment>
<keyword evidence="9" id="KW-1185">Reference proteome</keyword>
<dbReference type="GO" id="GO:0008270">
    <property type="term" value="F:zinc ion binding"/>
    <property type="evidence" value="ECO:0007669"/>
    <property type="project" value="UniProtKB-KW"/>
</dbReference>
<dbReference type="GO" id="GO:0000785">
    <property type="term" value="C:chromatin"/>
    <property type="evidence" value="ECO:0007669"/>
    <property type="project" value="TreeGrafter"/>
</dbReference>
<evidence type="ECO:0000256" key="5">
    <source>
        <dbReference type="PROSITE-ProRule" id="PRU00146"/>
    </source>
</evidence>
<organism evidence="8 9">
    <name type="scientific">Racocetra fulgida</name>
    <dbReference type="NCBI Taxonomy" id="60492"/>
    <lineage>
        <taxon>Eukaryota</taxon>
        <taxon>Fungi</taxon>
        <taxon>Fungi incertae sedis</taxon>
        <taxon>Mucoromycota</taxon>
        <taxon>Glomeromycotina</taxon>
        <taxon>Glomeromycetes</taxon>
        <taxon>Diversisporales</taxon>
        <taxon>Gigasporaceae</taxon>
        <taxon>Racocetra</taxon>
    </lineage>
</organism>
<dbReference type="PROSITE" id="PS50016">
    <property type="entry name" value="ZF_PHD_2"/>
    <property type="match status" value="1"/>
</dbReference>
<evidence type="ECO:0000313" key="9">
    <source>
        <dbReference type="Proteomes" id="UP000789396"/>
    </source>
</evidence>
<evidence type="ECO:0000256" key="3">
    <source>
        <dbReference type="ARBA" id="ARBA00022771"/>
    </source>
</evidence>
<name>A0A9N9K2I5_9GLOM</name>
<keyword evidence="4" id="KW-0862">Zinc</keyword>
<evidence type="ECO:0000256" key="2">
    <source>
        <dbReference type="ARBA" id="ARBA00022723"/>
    </source>
</evidence>
<sequence length="137" mass="15441">QEDNCDHEINDDEINEKTEGSASSDLHSVNDIADMLKQATLMKNASSNYEEDIDLINDESPEWSECDDCFGSKKEYCEFCGCSVCKRKDDPGCILLCDGCEKGFHTRCLNPQLDSIPAGEWYCDECNINSDYVDNQI</sequence>
<protein>
    <submittedName>
        <fullName evidence="8">18359_t:CDS:1</fullName>
    </submittedName>
</protein>
<keyword evidence="3 5" id="KW-0863">Zinc-finger</keyword>
<evidence type="ECO:0000256" key="6">
    <source>
        <dbReference type="SAM" id="MobiDB-lite"/>
    </source>
</evidence>
<dbReference type="Pfam" id="PF00628">
    <property type="entry name" value="PHD"/>
    <property type="match status" value="1"/>
</dbReference>
<dbReference type="InterPro" id="IPR011011">
    <property type="entry name" value="Znf_FYVE_PHD"/>
</dbReference>
<dbReference type="SMART" id="SM00249">
    <property type="entry name" value="PHD"/>
    <property type="match status" value="1"/>
</dbReference>
<dbReference type="SUPFAM" id="SSF57903">
    <property type="entry name" value="FYVE/PHD zinc finger"/>
    <property type="match status" value="1"/>
</dbReference>
<comment type="subcellular location">
    <subcellularLocation>
        <location evidence="1">Nucleus</location>
    </subcellularLocation>
</comment>
<dbReference type="PANTHER" id="PTHR45915">
    <property type="entry name" value="TRANSCRIPTION INTERMEDIARY FACTOR"/>
    <property type="match status" value="1"/>
</dbReference>
<dbReference type="AlphaFoldDB" id="A0A9N9K2I5"/>
<dbReference type="InterPro" id="IPR001965">
    <property type="entry name" value="Znf_PHD"/>
</dbReference>
<dbReference type="OrthoDB" id="336088at2759"/>
<evidence type="ECO:0000313" key="8">
    <source>
        <dbReference type="EMBL" id="CAG8805685.1"/>
    </source>
</evidence>
<dbReference type="InterPro" id="IPR019787">
    <property type="entry name" value="Znf_PHD-finger"/>
</dbReference>
<keyword evidence="2" id="KW-0479">Metal-binding</keyword>
<gene>
    <name evidence="8" type="ORF">RFULGI_LOCUS18195</name>
</gene>
<dbReference type="InterPro" id="IPR019786">
    <property type="entry name" value="Zinc_finger_PHD-type_CS"/>
</dbReference>
<feature type="region of interest" description="Disordered" evidence="6">
    <location>
        <begin position="1"/>
        <end position="25"/>
    </location>
</feature>
<dbReference type="Proteomes" id="UP000789396">
    <property type="component" value="Unassembled WGS sequence"/>
</dbReference>
<evidence type="ECO:0000256" key="4">
    <source>
        <dbReference type="ARBA" id="ARBA00022833"/>
    </source>
</evidence>
<accession>A0A9N9K2I5</accession>
<feature type="non-terminal residue" evidence="8">
    <location>
        <position position="137"/>
    </location>
</feature>
<dbReference type="Gene3D" id="2.30.30.1150">
    <property type="match status" value="1"/>
</dbReference>
<dbReference type="PROSITE" id="PS01359">
    <property type="entry name" value="ZF_PHD_1"/>
    <property type="match status" value="1"/>
</dbReference>
<proteinExistence type="predicted"/>
<evidence type="ECO:0000256" key="1">
    <source>
        <dbReference type="ARBA" id="ARBA00004123"/>
    </source>
</evidence>
<dbReference type="GO" id="GO:0005634">
    <property type="term" value="C:nucleus"/>
    <property type="evidence" value="ECO:0007669"/>
    <property type="project" value="UniProtKB-SubCell"/>
</dbReference>
<dbReference type="EMBL" id="CAJVPZ010077749">
    <property type="protein sequence ID" value="CAG8805685.1"/>
    <property type="molecule type" value="Genomic_DNA"/>
</dbReference>
<evidence type="ECO:0000259" key="7">
    <source>
        <dbReference type="PROSITE" id="PS50016"/>
    </source>
</evidence>
<reference evidence="8" key="1">
    <citation type="submission" date="2021-06" db="EMBL/GenBank/DDBJ databases">
        <authorList>
            <person name="Kallberg Y."/>
            <person name="Tangrot J."/>
            <person name="Rosling A."/>
        </authorList>
    </citation>
    <scope>NUCLEOTIDE SEQUENCE</scope>
    <source>
        <strain evidence="8">IN212</strain>
    </source>
</reference>